<dbReference type="Proteomes" id="UP000185746">
    <property type="component" value="Chromosome"/>
</dbReference>
<feature type="transmembrane region" description="Helical" evidence="1">
    <location>
        <begin position="20"/>
        <end position="41"/>
    </location>
</feature>
<evidence type="ECO:0000313" key="2">
    <source>
        <dbReference type="EMBL" id="AOV08759.1"/>
    </source>
</evidence>
<sequence>MTNFFNDLQQLVDVTSRVTILEAFAAIFLSFLLTLAIAVVYRITHTGARYSQSFVQTIIIMGVVVSVIMIVIGNNIAVAFGLVGAFSIIRFRSAMSDPKDIAFIFFGMAAGITCGLGFYIVAILFTVTLIGIIFFLYATNFGKAAQLRKRLTLTVPENLHDEAVFNSILNEHLTFFALRSIETANQGTMIQLQYVIQNKPGVNDKILMDELRKANGNLKVAINYLSTEVYY</sequence>
<gene>
    <name evidence="2" type="ORF">BI350_15220</name>
</gene>
<dbReference type="RefSeq" id="WP_075528922.1">
    <property type="nucleotide sequence ID" value="NZ_CP017560.1"/>
</dbReference>
<dbReference type="InterPro" id="IPR032531">
    <property type="entry name" value="DUF4956"/>
</dbReference>
<dbReference type="AlphaFoldDB" id="A0A1D8JJ68"/>
<protein>
    <submittedName>
        <fullName evidence="2">DUF4956 domain-containing protein</fullName>
    </submittedName>
</protein>
<dbReference type="KEGG" id="surl:BI350_15220"/>
<feature type="transmembrane region" description="Helical" evidence="1">
    <location>
        <begin position="53"/>
        <end position="83"/>
    </location>
</feature>
<organism evidence="2 3">
    <name type="scientific">Sporosarcina ureilytica</name>
    <dbReference type="NCBI Taxonomy" id="298596"/>
    <lineage>
        <taxon>Bacteria</taxon>
        <taxon>Bacillati</taxon>
        <taxon>Bacillota</taxon>
        <taxon>Bacilli</taxon>
        <taxon>Bacillales</taxon>
        <taxon>Caryophanaceae</taxon>
        <taxon>Sporosarcina</taxon>
    </lineage>
</organism>
<name>A0A1D8JJ68_9BACL</name>
<reference evidence="2 3" key="1">
    <citation type="submission" date="2016-09" db="EMBL/GenBank/DDBJ databases">
        <title>Complete genome sequence of the Lysinibacillus sphaericus LMG 22257, a specie of Bacillus with ureolytic activity that can effectively biodeposit calcium carbonate.</title>
        <authorList>
            <person name="Yan W."/>
        </authorList>
    </citation>
    <scope>NUCLEOTIDE SEQUENCE [LARGE SCALE GENOMIC DNA]</scope>
    <source>
        <strain evidence="2 3">LMG 22257</strain>
    </source>
</reference>
<keyword evidence="1" id="KW-0812">Transmembrane</keyword>
<evidence type="ECO:0000256" key="1">
    <source>
        <dbReference type="SAM" id="Phobius"/>
    </source>
</evidence>
<dbReference type="Pfam" id="PF16316">
    <property type="entry name" value="DUF4956"/>
    <property type="match status" value="1"/>
</dbReference>
<keyword evidence="3" id="KW-1185">Reference proteome</keyword>
<proteinExistence type="predicted"/>
<feature type="transmembrane region" description="Helical" evidence="1">
    <location>
        <begin position="103"/>
        <end position="136"/>
    </location>
</feature>
<keyword evidence="1" id="KW-0472">Membrane</keyword>
<dbReference type="EMBL" id="CP017560">
    <property type="protein sequence ID" value="AOV08759.1"/>
    <property type="molecule type" value="Genomic_DNA"/>
</dbReference>
<evidence type="ECO:0000313" key="3">
    <source>
        <dbReference type="Proteomes" id="UP000185746"/>
    </source>
</evidence>
<accession>A0A1D8JJ68</accession>
<keyword evidence="1" id="KW-1133">Transmembrane helix</keyword>